<dbReference type="PANTHER" id="PTHR33507:SF3">
    <property type="entry name" value="INNER MEMBRANE PROTEIN YBBJ"/>
    <property type="match status" value="1"/>
</dbReference>
<evidence type="ECO:0000256" key="1">
    <source>
        <dbReference type="ARBA" id="ARBA00004141"/>
    </source>
</evidence>
<feature type="transmembrane region" description="Helical" evidence="5">
    <location>
        <begin position="280"/>
        <end position="297"/>
    </location>
</feature>
<dbReference type="GO" id="GO:0005886">
    <property type="term" value="C:plasma membrane"/>
    <property type="evidence" value="ECO:0007669"/>
    <property type="project" value="TreeGrafter"/>
</dbReference>
<evidence type="ECO:0000256" key="2">
    <source>
        <dbReference type="ARBA" id="ARBA00022692"/>
    </source>
</evidence>
<keyword evidence="10" id="KW-0645">Protease</keyword>
<evidence type="ECO:0000256" key="3">
    <source>
        <dbReference type="ARBA" id="ARBA00022989"/>
    </source>
</evidence>
<evidence type="ECO:0000259" key="9">
    <source>
        <dbReference type="Pfam" id="PF25145"/>
    </source>
</evidence>
<dbReference type="AlphaFoldDB" id="A0A1G9MQ26"/>
<feature type="domain" description="NfeD-like C-terminal" evidence="7">
    <location>
        <begin position="404"/>
        <end position="457"/>
    </location>
</feature>
<dbReference type="Pfam" id="PF24961">
    <property type="entry name" value="NfeD_membrane"/>
    <property type="match status" value="1"/>
</dbReference>
<feature type="transmembrane region" description="Helical" evidence="5">
    <location>
        <begin position="303"/>
        <end position="321"/>
    </location>
</feature>
<keyword evidence="3 5" id="KW-1133">Transmembrane helix</keyword>
<feature type="transmembrane region" description="Helical" evidence="5">
    <location>
        <begin position="253"/>
        <end position="273"/>
    </location>
</feature>
<keyword evidence="6" id="KW-0732">Signal</keyword>
<dbReference type="Pfam" id="PF25145">
    <property type="entry name" value="NfeD1b_N"/>
    <property type="match status" value="1"/>
</dbReference>
<evidence type="ECO:0000313" key="10">
    <source>
        <dbReference type="EMBL" id="SDL76396.1"/>
    </source>
</evidence>
<dbReference type="InterPro" id="IPR029045">
    <property type="entry name" value="ClpP/crotonase-like_dom_sf"/>
</dbReference>
<evidence type="ECO:0000259" key="8">
    <source>
        <dbReference type="Pfam" id="PF24961"/>
    </source>
</evidence>
<dbReference type="InterPro" id="IPR052165">
    <property type="entry name" value="Membrane_assoc_protease"/>
</dbReference>
<evidence type="ECO:0000256" key="5">
    <source>
        <dbReference type="SAM" id="Phobius"/>
    </source>
</evidence>
<dbReference type="EMBL" id="FNGM01000005">
    <property type="protein sequence ID" value="SDL76396.1"/>
    <property type="molecule type" value="Genomic_DNA"/>
</dbReference>
<keyword evidence="10" id="KW-0378">Hydrolase</keyword>
<dbReference type="PANTHER" id="PTHR33507">
    <property type="entry name" value="INNER MEMBRANE PROTEIN YBBJ"/>
    <property type="match status" value="1"/>
</dbReference>
<dbReference type="Gene3D" id="3.90.226.10">
    <property type="entry name" value="2-enoyl-CoA Hydratase, Chain A, domain 1"/>
    <property type="match status" value="1"/>
</dbReference>
<feature type="transmembrane region" description="Helical" evidence="5">
    <location>
        <begin position="354"/>
        <end position="375"/>
    </location>
</feature>
<evidence type="ECO:0000313" key="11">
    <source>
        <dbReference type="Proteomes" id="UP000182783"/>
    </source>
</evidence>
<proteinExistence type="predicted"/>
<dbReference type="InterPro" id="IPR056739">
    <property type="entry name" value="NfeD_membrane"/>
</dbReference>
<reference evidence="10 11" key="1">
    <citation type="submission" date="2016-10" db="EMBL/GenBank/DDBJ databases">
        <authorList>
            <person name="de Groot N.N."/>
        </authorList>
    </citation>
    <scope>NUCLEOTIDE SEQUENCE [LARGE SCALE GENOMIC DNA]</scope>
    <source>
        <strain evidence="10 11">CGMCC 1.10239</strain>
    </source>
</reference>
<dbReference type="Gene3D" id="2.40.50.140">
    <property type="entry name" value="Nucleic acid-binding proteins"/>
    <property type="match status" value="1"/>
</dbReference>
<dbReference type="GO" id="GO:0008233">
    <property type="term" value="F:peptidase activity"/>
    <property type="evidence" value="ECO:0007669"/>
    <property type="project" value="UniProtKB-KW"/>
</dbReference>
<evidence type="ECO:0000259" key="7">
    <source>
        <dbReference type="Pfam" id="PF01957"/>
    </source>
</evidence>
<sequence length="466" mass="48438">MKKIRKMAAAGISVLLLVLFLLPMAGVVSADNTATRAPATSPAEPKSGPVFIIPVDQEIERGLQSFLTRGFQEAANYGAVLILLEIDTPGGLVSSAEQIGTMVRDSTIPTAAYINGDAASAGSYIALNAGSIIMKPGSMIGAASLVDGKGGSVDDAKLVSYWKSKMVGAAELNGRDPEIAAGMMDKNIVVNKPELGVSKAQGQIIALSSDEALKAGYADSIASTPEEAITSLGYSTDDIFRVEHTGAEKMSHFLTNPIVMTILLFIGIAGIVIEMLVPGFGVPGIIGTLAFALYFFGNYVAGFAGSETWLLFILGLVMLVLELFVPSFGILGLLGSVFLVAGVVRAAYSYTHALFSLGIAFAAAAVVITIVAVTFKERGIWNRFILQDSLTKEQGFVPVLEKLSLVGASGVSITPLRPAGTASLNGERVDVVTEGSFIAAGASISVIKVEGGRVVVKEAASKENGI</sequence>
<comment type="subcellular location">
    <subcellularLocation>
        <location evidence="1">Membrane</location>
        <topology evidence="1">Multi-pass membrane protein</topology>
    </subcellularLocation>
</comment>
<dbReference type="InterPro" id="IPR056738">
    <property type="entry name" value="NfeD1b_N"/>
</dbReference>
<accession>A0A1G9MQ26</accession>
<dbReference type="SUPFAM" id="SSF52096">
    <property type="entry name" value="ClpP/crotonase"/>
    <property type="match status" value="1"/>
</dbReference>
<feature type="signal peptide" evidence="6">
    <location>
        <begin position="1"/>
        <end position="30"/>
    </location>
</feature>
<feature type="domain" description="NfeD1b N-terminal" evidence="9">
    <location>
        <begin position="50"/>
        <end position="239"/>
    </location>
</feature>
<keyword evidence="2 5" id="KW-0812">Transmembrane</keyword>
<keyword evidence="4 5" id="KW-0472">Membrane</keyword>
<gene>
    <name evidence="10" type="ORF">SAMN05216191_105251</name>
</gene>
<protein>
    <submittedName>
        <fullName evidence="10">Membrane-bound serine protease (ClpP class)</fullName>
    </submittedName>
</protein>
<dbReference type="GO" id="GO:0006508">
    <property type="term" value="P:proteolysis"/>
    <property type="evidence" value="ECO:0007669"/>
    <property type="project" value="UniProtKB-KW"/>
</dbReference>
<feature type="chain" id="PRO_5010353783" evidence="6">
    <location>
        <begin position="31"/>
        <end position="466"/>
    </location>
</feature>
<dbReference type="Proteomes" id="UP000182783">
    <property type="component" value="Unassembled WGS sequence"/>
</dbReference>
<evidence type="ECO:0000256" key="4">
    <source>
        <dbReference type="ARBA" id="ARBA00023136"/>
    </source>
</evidence>
<dbReference type="InterPro" id="IPR002810">
    <property type="entry name" value="NfeD-like_C"/>
</dbReference>
<dbReference type="CDD" id="cd07021">
    <property type="entry name" value="Clp_protease_NfeD_like"/>
    <property type="match status" value="1"/>
</dbReference>
<name>A0A1G9MQ26_9BACL</name>
<dbReference type="InterPro" id="IPR012340">
    <property type="entry name" value="NA-bd_OB-fold"/>
</dbReference>
<dbReference type="Pfam" id="PF01957">
    <property type="entry name" value="NfeD"/>
    <property type="match status" value="1"/>
</dbReference>
<evidence type="ECO:0000256" key="6">
    <source>
        <dbReference type="SAM" id="SignalP"/>
    </source>
</evidence>
<organism evidence="10 11">
    <name type="scientific">Paenibacillus jilunlii</name>
    <dbReference type="NCBI Taxonomy" id="682956"/>
    <lineage>
        <taxon>Bacteria</taxon>
        <taxon>Bacillati</taxon>
        <taxon>Bacillota</taxon>
        <taxon>Bacilli</taxon>
        <taxon>Bacillales</taxon>
        <taxon>Paenibacillaceae</taxon>
        <taxon>Paenibacillus</taxon>
    </lineage>
</organism>
<feature type="domain" description="NfeD integral membrane" evidence="8">
    <location>
        <begin position="259"/>
        <end position="371"/>
    </location>
</feature>